<keyword evidence="1" id="KW-0472">Membrane</keyword>
<keyword evidence="1" id="KW-1133">Transmembrane helix</keyword>
<comment type="caution">
    <text evidence="2">The sequence shown here is derived from an EMBL/GenBank/DDBJ whole genome shotgun (WGS) entry which is preliminary data.</text>
</comment>
<dbReference type="RefSeq" id="WP_092056512.1">
    <property type="nucleotide sequence ID" value="NZ_FOJJ01000016.1"/>
</dbReference>
<name>A0A550J3X5_9BACT</name>
<keyword evidence="3" id="KW-1185">Reference proteome</keyword>
<proteinExistence type="predicted"/>
<dbReference type="EMBL" id="VJVV01000023">
    <property type="protein sequence ID" value="TRO77812.1"/>
    <property type="molecule type" value="Genomic_DNA"/>
</dbReference>
<evidence type="ECO:0000313" key="2">
    <source>
        <dbReference type="EMBL" id="TRO77812.1"/>
    </source>
</evidence>
<dbReference type="AlphaFoldDB" id="A0A550J3X5"/>
<accession>A0A550J3X5</accession>
<feature type="transmembrane region" description="Helical" evidence="1">
    <location>
        <begin position="33"/>
        <end position="51"/>
    </location>
</feature>
<protein>
    <submittedName>
        <fullName evidence="2">Uncharacterized protein</fullName>
    </submittedName>
</protein>
<dbReference type="Proteomes" id="UP000317155">
    <property type="component" value="Unassembled WGS sequence"/>
</dbReference>
<reference evidence="2 3" key="1">
    <citation type="submission" date="2019-07" db="EMBL/GenBank/DDBJ databases">
        <title>Insights of Desulfuromonas acetexigens electromicrobiology.</title>
        <authorList>
            <person name="Katuri K."/>
            <person name="Sapireddy V."/>
            <person name="Shaw D.R."/>
            <person name="Saikaly P."/>
        </authorList>
    </citation>
    <scope>NUCLEOTIDE SEQUENCE [LARGE SCALE GENOMIC DNA]</scope>
    <source>
        <strain evidence="2 3">2873</strain>
    </source>
</reference>
<keyword evidence="1" id="KW-0812">Transmembrane</keyword>
<sequence length="204" mass="22723">MIALLLLWLAPAAAILLLLLVLRVRSKKLLIGLPFGALLLPLLLLVGIYMARVPIQQGKVMGELGPLLNLLFPAEDLYIPLAEEQLQAGRTTYDFDVSHKYVGNHAVEVYVRSSSRPQWSAERRLKIQVSYFRGGQAIKNMEETEGSPFMGMDQYGYIYSSYRAPLDVPVGVMLYARVSIQGDLEAFLEEHAGAMLAVKKLSDK</sequence>
<organism evidence="2 3">
    <name type="scientific">Trichloromonas acetexigens</name>
    <dbReference type="NCBI Taxonomy" id="38815"/>
    <lineage>
        <taxon>Bacteria</taxon>
        <taxon>Pseudomonadati</taxon>
        <taxon>Thermodesulfobacteriota</taxon>
        <taxon>Desulfuromonadia</taxon>
        <taxon>Desulfuromonadales</taxon>
        <taxon>Trichloromonadaceae</taxon>
        <taxon>Trichloromonas</taxon>
    </lineage>
</organism>
<evidence type="ECO:0000256" key="1">
    <source>
        <dbReference type="SAM" id="Phobius"/>
    </source>
</evidence>
<gene>
    <name evidence="2" type="ORF">FL622_16980</name>
</gene>
<dbReference type="OrthoDB" id="9981413at2"/>
<evidence type="ECO:0000313" key="3">
    <source>
        <dbReference type="Proteomes" id="UP000317155"/>
    </source>
</evidence>